<evidence type="ECO:0000259" key="14">
    <source>
        <dbReference type="PROSITE" id="PS50112"/>
    </source>
</evidence>
<dbReference type="PANTHER" id="PTHR43065:SF42">
    <property type="entry name" value="TWO-COMPONENT SENSOR PPRA"/>
    <property type="match status" value="1"/>
</dbReference>
<evidence type="ECO:0000256" key="5">
    <source>
        <dbReference type="ARBA" id="ARBA00022679"/>
    </source>
</evidence>
<evidence type="ECO:0000256" key="1">
    <source>
        <dbReference type="ARBA" id="ARBA00000085"/>
    </source>
</evidence>
<evidence type="ECO:0000259" key="13">
    <source>
        <dbReference type="PROSITE" id="PS50110"/>
    </source>
</evidence>
<dbReference type="Gene3D" id="3.30.450.40">
    <property type="match status" value="1"/>
</dbReference>
<organism evidence="16 17">
    <name type="scientific">Pilimelia terevasa</name>
    <dbReference type="NCBI Taxonomy" id="53372"/>
    <lineage>
        <taxon>Bacteria</taxon>
        <taxon>Bacillati</taxon>
        <taxon>Actinomycetota</taxon>
        <taxon>Actinomycetes</taxon>
        <taxon>Micromonosporales</taxon>
        <taxon>Micromonosporaceae</taxon>
        <taxon>Pilimelia</taxon>
    </lineage>
</organism>
<dbReference type="Pfam" id="PF01590">
    <property type="entry name" value="GAF"/>
    <property type="match status" value="1"/>
</dbReference>
<dbReference type="AlphaFoldDB" id="A0A8J3BUE0"/>
<dbReference type="CDD" id="cd00130">
    <property type="entry name" value="PAS"/>
    <property type="match status" value="1"/>
</dbReference>
<dbReference type="CDD" id="cd00082">
    <property type="entry name" value="HisKA"/>
    <property type="match status" value="1"/>
</dbReference>
<dbReference type="GO" id="GO:0005886">
    <property type="term" value="C:plasma membrane"/>
    <property type="evidence" value="ECO:0007669"/>
    <property type="project" value="UniProtKB-SubCell"/>
</dbReference>
<dbReference type="PRINTS" id="PR00344">
    <property type="entry name" value="BCTRLSENSOR"/>
</dbReference>
<dbReference type="PANTHER" id="PTHR43065">
    <property type="entry name" value="SENSOR HISTIDINE KINASE"/>
    <property type="match status" value="1"/>
</dbReference>
<dbReference type="SMART" id="SM00065">
    <property type="entry name" value="GAF"/>
    <property type="match status" value="1"/>
</dbReference>
<dbReference type="SMART" id="SM00448">
    <property type="entry name" value="REC"/>
    <property type="match status" value="1"/>
</dbReference>
<evidence type="ECO:0000259" key="12">
    <source>
        <dbReference type="PROSITE" id="PS50109"/>
    </source>
</evidence>
<dbReference type="InterPro" id="IPR003661">
    <property type="entry name" value="HisK_dim/P_dom"/>
</dbReference>
<keyword evidence="5" id="KW-0808">Transferase</keyword>
<feature type="region of interest" description="Disordered" evidence="11">
    <location>
        <begin position="685"/>
        <end position="711"/>
    </location>
</feature>
<name>A0A8J3BUE0_9ACTN</name>
<dbReference type="SUPFAM" id="SSF52172">
    <property type="entry name" value="CheY-like"/>
    <property type="match status" value="1"/>
</dbReference>
<dbReference type="InterPro" id="IPR003594">
    <property type="entry name" value="HATPase_dom"/>
</dbReference>
<dbReference type="Gene3D" id="1.10.287.130">
    <property type="match status" value="1"/>
</dbReference>
<dbReference type="InterPro" id="IPR001789">
    <property type="entry name" value="Sig_transdc_resp-reg_receiver"/>
</dbReference>
<feature type="compositionally biased region" description="Basic and acidic residues" evidence="11">
    <location>
        <begin position="702"/>
        <end position="711"/>
    </location>
</feature>
<feature type="domain" description="PAC" evidence="15">
    <location>
        <begin position="250"/>
        <end position="302"/>
    </location>
</feature>
<dbReference type="PROSITE" id="PS50109">
    <property type="entry name" value="HIS_KIN"/>
    <property type="match status" value="1"/>
</dbReference>
<evidence type="ECO:0000256" key="6">
    <source>
        <dbReference type="ARBA" id="ARBA00022741"/>
    </source>
</evidence>
<dbReference type="InterPro" id="IPR000700">
    <property type="entry name" value="PAS-assoc_C"/>
</dbReference>
<dbReference type="PROSITE" id="PS50112">
    <property type="entry name" value="PAS"/>
    <property type="match status" value="1"/>
</dbReference>
<dbReference type="NCBIfam" id="TIGR00229">
    <property type="entry name" value="sensory_box"/>
    <property type="match status" value="1"/>
</dbReference>
<dbReference type="GO" id="GO:0000155">
    <property type="term" value="F:phosphorelay sensor kinase activity"/>
    <property type="evidence" value="ECO:0007669"/>
    <property type="project" value="InterPro"/>
</dbReference>
<dbReference type="Pfam" id="PF00989">
    <property type="entry name" value="PAS"/>
    <property type="match status" value="1"/>
</dbReference>
<dbReference type="SMART" id="SM00387">
    <property type="entry name" value="HATPase_c"/>
    <property type="match status" value="1"/>
</dbReference>
<dbReference type="PROSITE" id="PS50110">
    <property type="entry name" value="RESPONSE_REGULATORY"/>
    <property type="match status" value="1"/>
</dbReference>
<dbReference type="PROSITE" id="PS50113">
    <property type="entry name" value="PAC"/>
    <property type="match status" value="1"/>
</dbReference>
<dbReference type="Gene3D" id="3.30.450.20">
    <property type="entry name" value="PAS domain"/>
    <property type="match status" value="1"/>
</dbReference>
<dbReference type="InterPro" id="IPR035965">
    <property type="entry name" value="PAS-like_dom_sf"/>
</dbReference>
<accession>A0A8J3BUE0</accession>
<dbReference type="EMBL" id="BMQC01000028">
    <property type="protein sequence ID" value="GGK43889.1"/>
    <property type="molecule type" value="Genomic_DNA"/>
</dbReference>
<feature type="domain" description="PAS" evidence="14">
    <location>
        <begin position="178"/>
        <end position="248"/>
    </location>
</feature>
<dbReference type="SMART" id="SM00086">
    <property type="entry name" value="PAC"/>
    <property type="match status" value="1"/>
</dbReference>
<evidence type="ECO:0000256" key="10">
    <source>
        <dbReference type="PROSITE-ProRule" id="PRU00169"/>
    </source>
</evidence>
<dbReference type="SUPFAM" id="SSF55785">
    <property type="entry name" value="PYP-like sensor domain (PAS domain)"/>
    <property type="match status" value="1"/>
</dbReference>
<evidence type="ECO:0000256" key="8">
    <source>
        <dbReference type="ARBA" id="ARBA00022840"/>
    </source>
</evidence>
<sequence>MLADLASALTAGAGHLNAVLDIAVQASARHIGDGSLIRLAEDDGTLSLASVHHPDAAVADLIRLFLLHDPGIARQRITEGFSGIVLRSGRPHVQAVSQEQVRAMAAPQFRPLVERLGAHAVMITPLFADGTYRGYLATFRLAGSQPFSAADIALGADIAGRVALAVTVARSVEQLRLSEDRYRRIVEHTQEGIAQLDRTGRVVFANARLAEILGVPPETLEGDTLHRFMRAEDRRRLPARLAARLRGRAETYEQQMFRGDGRPIWVNISATPILDADDQPAGSLGLLTDITDGVRARELERQLEQVRRLDSLGQLAGGVAHDFNNLLGVIGGFAELVRDEDDPAERQAAAAQILAAVHRGAALTGQLLAFGRGRPGRPEVTELPPLLRELEPLLRQAAGEHVQLCVAVPPDTARITVAPGHVEQILVNLVVNARDAMPTGGTVRIECADRIVDARVSGDPDHPPRPGRYVRLAVSDTGTGMDEDTLRRVFEPFFTTKPTGQGTGLGLAGVYGIVRAADGHVAIRSRPQVGTTVKVFLPATAARPAPPPAPDAAAPAAALPAVRARVLVVEDNPTMAAVVARMLRDTPYHVTVVTQVDEAVARVAGGPPPDLLVTDVVMPVMSGPELAAVLRSRVPDLGVVYVSGYTAGALTMSGQLDRDAPLVEKPFRQADLLAALAAAHAARPSRVPAGRAGAAPPPARPPADEGSRLAR</sequence>
<dbReference type="EC" id="2.7.13.3" evidence="3"/>
<dbReference type="InterPro" id="IPR036890">
    <property type="entry name" value="HATPase_C_sf"/>
</dbReference>
<dbReference type="InterPro" id="IPR013767">
    <property type="entry name" value="PAS_fold"/>
</dbReference>
<dbReference type="Pfam" id="PF02518">
    <property type="entry name" value="HATPase_c"/>
    <property type="match status" value="1"/>
</dbReference>
<dbReference type="Pfam" id="PF00512">
    <property type="entry name" value="HisKA"/>
    <property type="match status" value="1"/>
</dbReference>
<dbReference type="Proteomes" id="UP000662200">
    <property type="component" value="Unassembled WGS sequence"/>
</dbReference>
<evidence type="ECO:0000256" key="7">
    <source>
        <dbReference type="ARBA" id="ARBA00022777"/>
    </source>
</evidence>
<keyword evidence="7" id="KW-0418">Kinase</keyword>
<evidence type="ECO:0000256" key="11">
    <source>
        <dbReference type="SAM" id="MobiDB-lite"/>
    </source>
</evidence>
<dbReference type="SUPFAM" id="SSF47384">
    <property type="entry name" value="Homodimeric domain of signal transducing histidine kinase"/>
    <property type="match status" value="1"/>
</dbReference>
<reference evidence="16" key="2">
    <citation type="submission" date="2020-09" db="EMBL/GenBank/DDBJ databases">
        <authorList>
            <person name="Sun Q."/>
            <person name="Ohkuma M."/>
        </authorList>
    </citation>
    <scope>NUCLEOTIDE SEQUENCE</scope>
    <source>
        <strain evidence="16">JCM 3091</strain>
    </source>
</reference>
<evidence type="ECO:0000256" key="9">
    <source>
        <dbReference type="ARBA" id="ARBA00023012"/>
    </source>
</evidence>
<dbReference type="Gene3D" id="3.40.50.2300">
    <property type="match status" value="1"/>
</dbReference>
<dbReference type="Pfam" id="PF00072">
    <property type="entry name" value="Response_reg"/>
    <property type="match status" value="1"/>
</dbReference>
<feature type="modified residue" description="4-aspartylphosphate" evidence="10">
    <location>
        <position position="615"/>
    </location>
</feature>
<keyword evidence="6" id="KW-0547">Nucleotide-binding</keyword>
<dbReference type="InterPro" id="IPR003018">
    <property type="entry name" value="GAF"/>
</dbReference>
<dbReference type="GO" id="GO:0005524">
    <property type="term" value="F:ATP binding"/>
    <property type="evidence" value="ECO:0007669"/>
    <property type="project" value="UniProtKB-KW"/>
</dbReference>
<dbReference type="InterPro" id="IPR036097">
    <property type="entry name" value="HisK_dim/P_sf"/>
</dbReference>
<evidence type="ECO:0000313" key="16">
    <source>
        <dbReference type="EMBL" id="GGK43889.1"/>
    </source>
</evidence>
<dbReference type="SMART" id="SM00091">
    <property type="entry name" value="PAS"/>
    <property type="match status" value="1"/>
</dbReference>
<feature type="domain" description="Response regulatory" evidence="13">
    <location>
        <begin position="565"/>
        <end position="680"/>
    </location>
</feature>
<comment type="subcellular location">
    <subcellularLocation>
        <location evidence="2">Cell membrane</location>
    </subcellularLocation>
</comment>
<comment type="catalytic activity">
    <reaction evidence="1">
        <text>ATP + protein L-histidine = ADP + protein N-phospho-L-histidine.</text>
        <dbReference type="EC" id="2.7.13.3"/>
    </reaction>
</comment>
<dbReference type="InterPro" id="IPR011006">
    <property type="entry name" value="CheY-like_superfamily"/>
</dbReference>
<evidence type="ECO:0000256" key="2">
    <source>
        <dbReference type="ARBA" id="ARBA00004236"/>
    </source>
</evidence>
<evidence type="ECO:0000256" key="3">
    <source>
        <dbReference type="ARBA" id="ARBA00012438"/>
    </source>
</evidence>
<keyword evidence="8" id="KW-0067">ATP-binding</keyword>
<gene>
    <name evidence="16" type="ORF">GCM10010124_40900</name>
</gene>
<evidence type="ECO:0000259" key="15">
    <source>
        <dbReference type="PROSITE" id="PS50113"/>
    </source>
</evidence>
<feature type="domain" description="Histidine kinase" evidence="12">
    <location>
        <begin position="318"/>
        <end position="541"/>
    </location>
</feature>
<evidence type="ECO:0000256" key="4">
    <source>
        <dbReference type="ARBA" id="ARBA00022553"/>
    </source>
</evidence>
<keyword evidence="9" id="KW-0902">Two-component regulatory system</keyword>
<dbReference type="SMART" id="SM00388">
    <property type="entry name" value="HisKA"/>
    <property type="match status" value="1"/>
</dbReference>
<keyword evidence="4 10" id="KW-0597">Phosphoprotein</keyword>
<comment type="caution">
    <text evidence="16">The sequence shown here is derived from an EMBL/GenBank/DDBJ whole genome shotgun (WGS) entry which is preliminary data.</text>
</comment>
<protein>
    <recommendedName>
        <fullName evidence="3">histidine kinase</fullName>
        <ecNumber evidence="3">2.7.13.3</ecNumber>
    </recommendedName>
</protein>
<feature type="compositionally biased region" description="Low complexity" evidence="11">
    <location>
        <begin position="685"/>
        <end position="694"/>
    </location>
</feature>
<dbReference type="InterPro" id="IPR005467">
    <property type="entry name" value="His_kinase_dom"/>
</dbReference>
<dbReference type="SUPFAM" id="SSF55781">
    <property type="entry name" value="GAF domain-like"/>
    <property type="match status" value="1"/>
</dbReference>
<dbReference type="InterPro" id="IPR000014">
    <property type="entry name" value="PAS"/>
</dbReference>
<dbReference type="InterPro" id="IPR029016">
    <property type="entry name" value="GAF-like_dom_sf"/>
</dbReference>
<evidence type="ECO:0000313" key="17">
    <source>
        <dbReference type="Proteomes" id="UP000662200"/>
    </source>
</evidence>
<proteinExistence type="predicted"/>
<dbReference type="InterPro" id="IPR001610">
    <property type="entry name" value="PAC"/>
</dbReference>
<reference evidence="16" key="1">
    <citation type="journal article" date="2014" name="Int. J. Syst. Evol. Microbiol.">
        <title>Complete genome sequence of Corynebacterium casei LMG S-19264T (=DSM 44701T), isolated from a smear-ripened cheese.</title>
        <authorList>
            <consortium name="US DOE Joint Genome Institute (JGI-PGF)"/>
            <person name="Walter F."/>
            <person name="Albersmeier A."/>
            <person name="Kalinowski J."/>
            <person name="Ruckert C."/>
        </authorList>
    </citation>
    <scope>NUCLEOTIDE SEQUENCE</scope>
    <source>
        <strain evidence="16">JCM 3091</strain>
    </source>
</reference>
<dbReference type="Gene3D" id="3.30.565.10">
    <property type="entry name" value="Histidine kinase-like ATPase, C-terminal domain"/>
    <property type="match status" value="1"/>
</dbReference>
<keyword evidence="17" id="KW-1185">Reference proteome</keyword>
<dbReference type="GO" id="GO:0006355">
    <property type="term" value="P:regulation of DNA-templated transcription"/>
    <property type="evidence" value="ECO:0007669"/>
    <property type="project" value="InterPro"/>
</dbReference>
<dbReference type="SUPFAM" id="SSF55874">
    <property type="entry name" value="ATPase domain of HSP90 chaperone/DNA topoisomerase II/histidine kinase"/>
    <property type="match status" value="1"/>
</dbReference>
<dbReference type="InterPro" id="IPR004358">
    <property type="entry name" value="Sig_transdc_His_kin-like_C"/>
</dbReference>